<evidence type="ECO:0000313" key="6">
    <source>
        <dbReference type="Proteomes" id="UP001501490"/>
    </source>
</evidence>
<accession>A0ABP6ZT03</accession>
<feature type="domain" description="Phospholipid/glycerol acyltransferase" evidence="4">
    <location>
        <begin position="35"/>
        <end position="154"/>
    </location>
</feature>
<dbReference type="InterPro" id="IPR002123">
    <property type="entry name" value="Plipid/glycerol_acylTrfase"/>
</dbReference>
<proteinExistence type="predicted"/>
<reference evidence="6" key="1">
    <citation type="journal article" date="2019" name="Int. J. Syst. Evol. Microbiol.">
        <title>The Global Catalogue of Microorganisms (GCM) 10K type strain sequencing project: providing services to taxonomists for standard genome sequencing and annotation.</title>
        <authorList>
            <consortium name="The Broad Institute Genomics Platform"/>
            <consortium name="The Broad Institute Genome Sequencing Center for Infectious Disease"/>
            <person name="Wu L."/>
            <person name="Ma J."/>
        </authorList>
    </citation>
    <scope>NUCLEOTIDE SEQUENCE [LARGE SCALE GENOMIC DNA]</scope>
    <source>
        <strain evidence="6">JCM 16929</strain>
    </source>
</reference>
<name>A0ABP6ZT03_9ACTN</name>
<dbReference type="EMBL" id="BAABAB010000014">
    <property type="protein sequence ID" value="GAA3618447.1"/>
    <property type="molecule type" value="Genomic_DNA"/>
</dbReference>
<dbReference type="Pfam" id="PF01553">
    <property type="entry name" value="Acyltransferase"/>
    <property type="match status" value="1"/>
</dbReference>
<keyword evidence="1" id="KW-0808">Transferase</keyword>
<gene>
    <name evidence="5" type="ORF">GCM10022236_20950</name>
</gene>
<keyword evidence="2 5" id="KW-0012">Acyltransferase</keyword>
<dbReference type="CDD" id="cd07989">
    <property type="entry name" value="LPLAT_AGPAT-like"/>
    <property type="match status" value="1"/>
</dbReference>
<dbReference type="Proteomes" id="UP001501490">
    <property type="component" value="Unassembled WGS sequence"/>
</dbReference>
<dbReference type="PANTHER" id="PTHR10434:SF11">
    <property type="entry name" value="1-ACYL-SN-GLYCEROL-3-PHOSPHATE ACYLTRANSFERASE"/>
    <property type="match status" value="1"/>
</dbReference>
<dbReference type="SUPFAM" id="SSF69593">
    <property type="entry name" value="Glycerol-3-phosphate (1)-acyltransferase"/>
    <property type="match status" value="1"/>
</dbReference>
<organism evidence="5 6">
    <name type="scientific">Microlunatus ginsengisoli</name>
    <dbReference type="NCBI Taxonomy" id="363863"/>
    <lineage>
        <taxon>Bacteria</taxon>
        <taxon>Bacillati</taxon>
        <taxon>Actinomycetota</taxon>
        <taxon>Actinomycetes</taxon>
        <taxon>Propionibacteriales</taxon>
        <taxon>Propionibacteriaceae</taxon>
        <taxon>Microlunatus</taxon>
    </lineage>
</organism>
<evidence type="ECO:0000313" key="5">
    <source>
        <dbReference type="EMBL" id="GAA3618447.1"/>
    </source>
</evidence>
<dbReference type="PANTHER" id="PTHR10434">
    <property type="entry name" value="1-ACYL-SN-GLYCEROL-3-PHOSPHATE ACYLTRANSFERASE"/>
    <property type="match status" value="1"/>
</dbReference>
<protein>
    <submittedName>
        <fullName evidence="5">Lysophospholipid acyltransferase family protein</fullName>
    </submittedName>
</protein>
<keyword evidence="6" id="KW-1185">Reference proteome</keyword>
<sequence length="285" mass="30316">MLYWFLRLAVVGPLVRLLFRPWMEGEENIPKSGPAVLVSNHISAGDTFVLPALIHRRLTFPAKAELFEGTGIKGRFIGAFMRGIGQLPMDRSGGRASATSMDGVLSVLEAGDLLGIYPEGTRSPDGRLYKGKTGVARLVLKAGVPVIPVGMINTQFVPSRIPGVKTIRRPGIRIGAPLDFTRYAGAGNNRNVLRYVTDEIMNAVMELTGQTYVDAYGSSVKEALEQGKEFPAKVLSRPGDGVAPPPMPLPGTPETGAKTPEPAPKPLVTPADVADLPPAVGDGAR</sequence>
<evidence type="ECO:0000259" key="4">
    <source>
        <dbReference type="SMART" id="SM00563"/>
    </source>
</evidence>
<comment type="caution">
    <text evidence="5">The sequence shown here is derived from an EMBL/GenBank/DDBJ whole genome shotgun (WGS) entry which is preliminary data.</text>
</comment>
<feature type="region of interest" description="Disordered" evidence="3">
    <location>
        <begin position="231"/>
        <end position="285"/>
    </location>
</feature>
<dbReference type="SMART" id="SM00563">
    <property type="entry name" value="PlsC"/>
    <property type="match status" value="1"/>
</dbReference>
<evidence type="ECO:0000256" key="1">
    <source>
        <dbReference type="ARBA" id="ARBA00022679"/>
    </source>
</evidence>
<dbReference type="GO" id="GO:0016746">
    <property type="term" value="F:acyltransferase activity"/>
    <property type="evidence" value="ECO:0007669"/>
    <property type="project" value="UniProtKB-KW"/>
</dbReference>
<evidence type="ECO:0000256" key="2">
    <source>
        <dbReference type="ARBA" id="ARBA00023315"/>
    </source>
</evidence>
<dbReference type="RefSeq" id="WP_344804153.1">
    <property type="nucleotide sequence ID" value="NZ_BAABAB010000014.1"/>
</dbReference>
<evidence type="ECO:0000256" key="3">
    <source>
        <dbReference type="SAM" id="MobiDB-lite"/>
    </source>
</evidence>